<dbReference type="InterPro" id="IPR025874">
    <property type="entry name" value="DZR"/>
</dbReference>
<dbReference type="Proteomes" id="UP000729733">
    <property type="component" value="Unassembled WGS sequence"/>
</dbReference>
<reference evidence="3" key="1">
    <citation type="journal article" date="2021" name="Antonie Van Leeuwenhoek">
        <title>Draft genome and description of Waterburya agarophytonicola gen. nov. sp. nov. (Pleurocapsales, Cyanobacteria): a seaweed symbiont.</title>
        <authorList>
            <person name="Bonthond G."/>
            <person name="Shalygin S."/>
            <person name="Bayer T."/>
            <person name="Weinberger F."/>
        </authorList>
    </citation>
    <scope>NUCLEOTIDE SEQUENCE</scope>
    <source>
        <strain evidence="3">KI4</strain>
    </source>
</reference>
<dbReference type="InterPro" id="IPR000253">
    <property type="entry name" value="FHA_dom"/>
</dbReference>
<dbReference type="Pfam" id="PF00498">
    <property type="entry name" value="FHA"/>
    <property type="match status" value="1"/>
</dbReference>
<dbReference type="SMART" id="SM00240">
    <property type="entry name" value="FHA"/>
    <property type="match status" value="1"/>
</dbReference>
<evidence type="ECO:0000256" key="1">
    <source>
        <dbReference type="SAM" id="MobiDB-lite"/>
    </source>
</evidence>
<dbReference type="AlphaFoldDB" id="A0A964BP56"/>
<dbReference type="PROSITE" id="PS50006">
    <property type="entry name" value="FHA_DOMAIN"/>
    <property type="match status" value="1"/>
</dbReference>
<sequence>MITCPSCNHQNPEGSLQCENCYTPLPASTSCPNCGTSVQTDATFCGQCGFNLQAENPVVETAPEKTVEETAIGSLPDLPLEELSPTVEIPEVSVAEVESDILPETTMSSPITSPWDEEEDLTIGQPKAASNLDSTEIDSSPVDLELPPEFITSNSDTNNNMPVSTESTDLDLNFDEVPIEEKAEIKPEELEVPEVPASPSNSSFSSTADPDRAGMGNISGMTQLQLQTASLLHLQSNTTIEIPANLNVVHIGKPNGQIPPDIDVAGFPDSEVVSRLHADIRIEGDIYYIEDVGSSNGTYVNHTPLLKGNRHRLRAGDRIALGKGDLVTFIFQLG</sequence>
<dbReference type="RefSeq" id="WP_229640041.1">
    <property type="nucleotide sequence ID" value="NZ_JADWDC010000015.1"/>
</dbReference>
<protein>
    <submittedName>
        <fullName evidence="3">FHA domain-containing protein</fullName>
    </submittedName>
</protein>
<accession>A0A964BP56</accession>
<proteinExistence type="predicted"/>
<dbReference type="SUPFAM" id="SSF49879">
    <property type="entry name" value="SMAD/FHA domain"/>
    <property type="match status" value="1"/>
</dbReference>
<feature type="region of interest" description="Disordered" evidence="1">
    <location>
        <begin position="105"/>
        <end position="137"/>
    </location>
</feature>
<organism evidence="3 4">
    <name type="scientific">Waterburya agarophytonicola KI4</name>
    <dbReference type="NCBI Taxonomy" id="2874699"/>
    <lineage>
        <taxon>Bacteria</taxon>
        <taxon>Bacillati</taxon>
        <taxon>Cyanobacteriota</taxon>
        <taxon>Cyanophyceae</taxon>
        <taxon>Pleurocapsales</taxon>
        <taxon>Hyellaceae</taxon>
        <taxon>Waterburya</taxon>
        <taxon>Waterburya agarophytonicola</taxon>
    </lineage>
</organism>
<dbReference type="EMBL" id="JADWDC010000015">
    <property type="protein sequence ID" value="MCC0177004.1"/>
    <property type="molecule type" value="Genomic_DNA"/>
</dbReference>
<gene>
    <name evidence="3" type="ORF">I4641_08440</name>
</gene>
<evidence type="ECO:0000259" key="2">
    <source>
        <dbReference type="PROSITE" id="PS50006"/>
    </source>
</evidence>
<name>A0A964BP56_9CYAN</name>
<dbReference type="Gene3D" id="2.60.200.20">
    <property type="match status" value="1"/>
</dbReference>
<dbReference type="CDD" id="cd00060">
    <property type="entry name" value="FHA"/>
    <property type="match status" value="1"/>
</dbReference>
<dbReference type="Pfam" id="PF12773">
    <property type="entry name" value="DZR"/>
    <property type="match status" value="1"/>
</dbReference>
<comment type="caution">
    <text evidence="3">The sequence shown here is derived from an EMBL/GenBank/DDBJ whole genome shotgun (WGS) entry which is preliminary data.</text>
</comment>
<feature type="domain" description="FHA" evidence="2">
    <location>
        <begin position="249"/>
        <end position="305"/>
    </location>
</feature>
<evidence type="ECO:0000313" key="4">
    <source>
        <dbReference type="Proteomes" id="UP000729733"/>
    </source>
</evidence>
<evidence type="ECO:0000313" key="3">
    <source>
        <dbReference type="EMBL" id="MCC0177004.1"/>
    </source>
</evidence>
<keyword evidence="4" id="KW-1185">Reference proteome</keyword>
<dbReference type="InterPro" id="IPR008984">
    <property type="entry name" value="SMAD_FHA_dom_sf"/>
</dbReference>